<dbReference type="EMBL" id="AAVQ01000002">
    <property type="protein sequence ID" value="EAZ63017.1"/>
    <property type="molecule type" value="Genomic_DNA"/>
</dbReference>
<organism evidence="2 3">
    <name type="scientific">Scheffersomyces stipitis (strain ATCC 58785 / CBS 6054 / NBRC 10063 / NRRL Y-11545)</name>
    <name type="common">Yeast</name>
    <name type="synonym">Pichia stipitis</name>
    <dbReference type="NCBI Taxonomy" id="322104"/>
    <lineage>
        <taxon>Eukaryota</taxon>
        <taxon>Fungi</taxon>
        <taxon>Dikarya</taxon>
        <taxon>Ascomycota</taxon>
        <taxon>Saccharomycotina</taxon>
        <taxon>Pichiomycetes</taxon>
        <taxon>Debaryomycetaceae</taxon>
        <taxon>Scheffersomyces</taxon>
    </lineage>
</organism>
<protein>
    <submittedName>
        <fullName evidence="2">Uncharacterized protein</fullName>
    </submittedName>
</protein>
<dbReference type="RefSeq" id="XP_001387040.1">
    <property type="nucleotide sequence ID" value="XM_001387003.1"/>
</dbReference>
<evidence type="ECO:0000313" key="2">
    <source>
        <dbReference type="EMBL" id="EAZ63017.1"/>
    </source>
</evidence>
<name>A3GH94_PICST</name>
<dbReference type="Proteomes" id="UP000002258">
    <property type="component" value="Chromosome 1"/>
</dbReference>
<dbReference type="STRING" id="322104.A3GH94"/>
<dbReference type="AlphaFoldDB" id="A3GH94"/>
<sequence>MYRQSNHSYASTDSSRRLSSNNPFRTSVQIEPAISRSSLSAGSENRVSTPPQNFEDWVQKNKSLVDMSDDEDFYEATESSNGSANNNSSTDFARPAFPARPVRAGSDSSVNYGSKYV</sequence>
<feature type="region of interest" description="Disordered" evidence="1">
    <location>
        <begin position="68"/>
        <end position="117"/>
    </location>
</feature>
<dbReference type="eggNOG" id="ENOG502RQKP">
    <property type="taxonomic scope" value="Eukaryota"/>
</dbReference>
<keyword evidence="3" id="KW-1185">Reference proteome</keyword>
<dbReference type="GeneID" id="4851643"/>
<evidence type="ECO:0000256" key="1">
    <source>
        <dbReference type="SAM" id="MobiDB-lite"/>
    </source>
</evidence>
<proteinExistence type="predicted"/>
<feature type="region of interest" description="Disordered" evidence="1">
    <location>
        <begin position="1"/>
        <end position="56"/>
    </location>
</feature>
<accession>A3GH94</accession>
<evidence type="ECO:0000313" key="3">
    <source>
        <dbReference type="Proteomes" id="UP000002258"/>
    </source>
</evidence>
<dbReference type="KEGG" id="pic:PICST_28904"/>
<dbReference type="OrthoDB" id="4091428at2759"/>
<dbReference type="OMA" id="QHRTTHN"/>
<dbReference type="HOGENOM" id="CLU_2209659_0_0_1"/>
<feature type="compositionally biased region" description="Low complexity" evidence="1">
    <location>
        <begin position="79"/>
        <end position="104"/>
    </location>
</feature>
<gene>
    <name evidence="2" type="ORF">PICST_28904</name>
</gene>
<feature type="compositionally biased region" description="Polar residues" evidence="1">
    <location>
        <begin position="1"/>
        <end position="52"/>
    </location>
</feature>
<dbReference type="InParanoid" id="A3GH94"/>
<reference evidence="2 3" key="1">
    <citation type="journal article" date="2007" name="Nat. Biotechnol.">
        <title>Genome sequence of the lignocellulose-bioconverting and xylose-fermenting yeast Pichia stipitis.</title>
        <authorList>
            <person name="Jeffries T.W."/>
            <person name="Grigoriev I.V."/>
            <person name="Grimwood J."/>
            <person name="Laplaza J.M."/>
            <person name="Aerts A."/>
            <person name="Salamov A."/>
            <person name="Schmutz J."/>
            <person name="Lindquist E."/>
            <person name="Dehal P."/>
            <person name="Shapiro H."/>
            <person name="Jin Y.S."/>
            <person name="Passoth V."/>
            <person name="Richardson P.M."/>
        </authorList>
    </citation>
    <scope>NUCLEOTIDE SEQUENCE [LARGE SCALE GENOMIC DNA]</scope>
    <source>
        <strain evidence="3">ATCC 58785 / CBS 6054 / NBRC 10063 / NRRL Y-11545</strain>
    </source>
</reference>
<comment type="caution">
    <text evidence="2">The sequence shown here is derived from an EMBL/GenBank/DDBJ whole genome shotgun (WGS) entry which is preliminary data.</text>
</comment>
<feature type="compositionally biased region" description="Polar residues" evidence="1">
    <location>
        <begin position="106"/>
        <end position="117"/>
    </location>
</feature>